<protein>
    <submittedName>
        <fullName evidence="1">DUF4309 domain-containing protein</fullName>
    </submittedName>
</protein>
<comment type="caution">
    <text evidence="1">The sequence shown here is derived from an EMBL/GenBank/DDBJ whole genome shotgun (WGS) entry which is preliminary data.</text>
</comment>
<gene>
    <name evidence="1" type="ORF">GSM42_17655</name>
</gene>
<dbReference type="Pfam" id="PF14172">
    <property type="entry name" value="DUF4309"/>
    <property type="match status" value="1"/>
</dbReference>
<dbReference type="InterPro" id="IPR025453">
    <property type="entry name" value="DUF4309"/>
</dbReference>
<dbReference type="EMBL" id="WUUL01000015">
    <property type="protein sequence ID" value="MXQ55510.1"/>
    <property type="molecule type" value="Genomic_DNA"/>
</dbReference>
<keyword evidence="2" id="KW-1185">Reference proteome</keyword>
<proteinExistence type="predicted"/>
<reference evidence="1 2" key="1">
    <citation type="submission" date="2019-12" db="EMBL/GenBank/DDBJ databases">
        <title>Whole-genome analyses of novel actinobacteria.</title>
        <authorList>
            <person name="Sahin N."/>
            <person name="Saygin H."/>
        </authorList>
    </citation>
    <scope>NUCLEOTIDE SEQUENCE [LARGE SCALE GENOMIC DNA]</scope>
    <source>
        <strain evidence="1 2">KC615</strain>
    </source>
</reference>
<name>A0A6I4VZW7_9BACL</name>
<accession>A0A6I4VZW7</accession>
<sequence>MIIGIHKNRIIDIRYFNPILQKITLEQLKDAGIPDKEYDHMNLDQHFVVYHMGKYKLRMVFPKPTADVPSPNLISVSLVDINYAS</sequence>
<organism evidence="1 2">
    <name type="scientific">Shimazuella alba</name>
    <dbReference type="NCBI Taxonomy" id="2690964"/>
    <lineage>
        <taxon>Bacteria</taxon>
        <taxon>Bacillati</taxon>
        <taxon>Bacillota</taxon>
        <taxon>Bacilli</taxon>
        <taxon>Bacillales</taxon>
        <taxon>Thermoactinomycetaceae</taxon>
        <taxon>Shimazuella</taxon>
    </lineage>
</organism>
<dbReference type="AlphaFoldDB" id="A0A6I4VZW7"/>
<evidence type="ECO:0000313" key="2">
    <source>
        <dbReference type="Proteomes" id="UP000430692"/>
    </source>
</evidence>
<evidence type="ECO:0000313" key="1">
    <source>
        <dbReference type="EMBL" id="MXQ55510.1"/>
    </source>
</evidence>
<dbReference type="Proteomes" id="UP000430692">
    <property type="component" value="Unassembled WGS sequence"/>
</dbReference>